<dbReference type="PANTHER" id="PTHR37812">
    <property type="entry name" value="MU-LIKE PROPHAGE FLUMU PROTEIN C"/>
    <property type="match status" value="1"/>
</dbReference>
<dbReference type="Gene3D" id="1.10.10.60">
    <property type="entry name" value="Homeodomain-like"/>
    <property type="match status" value="1"/>
</dbReference>
<evidence type="ECO:0000313" key="2">
    <source>
        <dbReference type="EMBL" id="OQM43557.1"/>
    </source>
</evidence>
<dbReference type="InterPro" id="IPR052411">
    <property type="entry name" value="c-mor_Regulatory_Protein"/>
</dbReference>
<organism evidence="2 3">
    <name type="scientific">Citrobacter braakii</name>
    <dbReference type="NCBI Taxonomy" id="57706"/>
    <lineage>
        <taxon>Bacteria</taxon>
        <taxon>Pseudomonadati</taxon>
        <taxon>Pseudomonadota</taxon>
        <taxon>Gammaproteobacteria</taxon>
        <taxon>Enterobacterales</taxon>
        <taxon>Enterobacteriaceae</taxon>
        <taxon>Citrobacter</taxon>
        <taxon>Citrobacter freundii complex</taxon>
    </lineage>
</organism>
<name>A0A1V8P4P1_CITBR</name>
<dbReference type="RefSeq" id="WP_080858621.1">
    <property type="nucleotide sequence ID" value="NZ_CP077405.1"/>
</dbReference>
<dbReference type="InterPro" id="IPR014875">
    <property type="entry name" value="Mor_transcription_activator"/>
</dbReference>
<reference evidence="2 3" key="1">
    <citation type="submission" date="2017-03" db="EMBL/GenBank/DDBJ databases">
        <authorList>
            <person name="Afonso C.L."/>
            <person name="Miller P.J."/>
            <person name="Scott M.A."/>
            <person name="Spackman E."/>
            <person name="Goraichik I."/>
            <person name="Dimitrov K.M."/>
            <person name="Suarez D.L."/>
            <person name="Swayne D.E."/>
        </authorList>
    </citation>
    <scope>NUCLEOTIDE SEQUENCE [LARGE SCALE GENOMIC DNA]</scope>
    <source>
        <strain evidence="2 3">ATCC 51113</strain>
    </source>
</reference>
<evidence type="ECO:0000259" key="1">
    <source>
        <dbReference type="Pfam" id="PF08765"/>
    </source>
</evidence>
<dbReference type="Proteomes" id="UP000192573">
    <property type="component" value="Unassembled WGS sequence"/>
</dbReference>
<dbReference type="PANTHER" id="PTHR37812:SF1">
    <property type="entry name" value="MU-LIKE PROPHAGE FLUMU PROTEIN C"/>
    <property type="match status" value="1"/>
</dbReference>
<feature type="domain" description="Mor transcription activator" evidence="1">
    <location>
        <begin position="33"/>
        <end position="139"/>
    </location>
</feature>
<dbReference type="EMBL" id="NAEW01000001">
    <property type="protein sequence ID" value="OQM43557.1"/>
    <property type="molecule type" value="Genomic_DNA"/>
</dbReference>
<dbReference type="InterPro" id="IPR009057">
    <property type="entry name" value="Homeodomain-like_sf"/>
</dbReference>
<dbReference type="Pfam" id="PF08765">
    <property type="entry name" value="Mor"/>
    <property type="match status" value="1"/>
</dbReference>
<gene>
    <name evidence="2" type="ORF">BZK42_01320</name>
</gene>
<sequence>MAEVQMGMFEGDERLNALIDHLDHIPEDELKKSWPKMLFALVEVVSAELRRQGLEPAEADRLARKTIAAQAGYMGGRAYYLPMGESLFAELRNHEIYSRWSKRERIEKLRREYHMSETQIYAIIREQQKRYRRRVQPDMFDANHH</sequence>
<evidence type="ECO:0000313" key="3">
    <source>
        <dbReference type="Proteomes" id="UP000192573"/>
    </source>
</evidence>
<proteinExistence type="predicted"/>
<accession>A0A1V8P4P1</accession>
<dbReference type="AlphaFoldDB" id="A0A1V8P4P1"/>
<comment type="caution">
    <text evidence="2">The sequence shown here is derived from an EMBL/GenBank/DDBJ whole genome shotgun (WGS) entry which is preliminary data.</text>
</comment>
<dbReference type="SUPFAM" id="SSF46689">
    <property type="entry name" value="Homeodomain-like"/>
    <property type="match status" value="1"/>
</dbReference>
<protein>
    <submittedName>
        <fullName evidence="2">Transcriptional regulator</fullName>
    </submittedName>
</protein>